<evidence type="ECO:0000259" key="8">
    <source>
        <dbReference type="PROSITE" id="PS50110"/>
    </source>
</evidence>
<dbReference type="InterPro" id="IPR016032">
    <property type="entry name" value="Sig_transdc_resp-reg_C-effctor"/>
</dbReference>
<dbReference type="Gene3D" id="6.10.250.690">
    <property type="match status" value="1"/>
</dbReference>
<feature type="DNA-binding region" description="OmpR/PhoB-type" evidence="7">
    <location>
        <begin position="134"/>
        <end position="231"/>
    </location>
</feature>
<dbReference type="SMART" id="SM00862">
    <property type="entry name" value="Trans_reg_C"/>
    <property type="match status" value="1"/>
</dbReference>
<organism evidence="10 11">
    <name type="scientific">Azonexus hydrophilus</name>
    <dbReference type="NCBI Taxonomy" id="418702"/>
    <lineage>
        <taxon>Bacteria</taxon>
        <taxon>Pseudomonadati</taxon>
        <taxon>Pseudomonadota</taxon>
        <taxon>Betaproteobacteria</taxon>
        <taxon>Rhodocyclales</taxon>
        <taxon>Azonexaceae</taxon>
        <taxon>Azonexus</taxon>
    </lineage>
</organism>
<dbReference type="Pfam" id="PF00486">
    <property type="entry name" value="Trans_reg_C"/>
    <property type="match status" value="1"/>
</dbReference>
<proteinExistence type="predicted"/>
<dbReference type="GO" id="GO:0000976">
    <property type="term" value="F:transcription cis-regulatory region binding"/>
    <property type="evidence" value="ECO:0007669"/>
    <property type="project" value="TreeGrafter"/>
</dbReference>
<name>A0A1R1IC75_9RHOO</name>
<reference evidence="10 11" key="1">
    <citation type="submission" date="2016-10" db="EMBL/GenBank/DDBJ databases">
        <title>Alkaliphiles isolated from bioreactors.</title>
        <authorList>
            <person name="Salah Z."/>
            <person name="Rout S.P."/>
            <person name="Humphreys P.N."/>
        </authorList>
    </citation>
    <scope>NUCLEOTIDE SEQUENCE [LARGE SCALE GENOMIC DNA]</scope>
    <source>
        <strain evidence="10 11">ZS02</strain>
    </source>
</reference>
<dbReference type="RefSeq" id="WP_076091468.1">
    <property type="nucleotide sequence ID" value="NZ_MTHD01000001.1"/>
</dbReference>
<sequence>MKENDSGKLIAIVEDDPDVARIIEQVLADFGFRTLWCRSGGDLLRRLRNLAPALCIIDLGLPDMDGIEAMQRVRAQTACGIMILTGRAHVSDRVMGLELGADDYMLKPFEPRELVARVRSILRRRESVSDDPPSQTATFAGWRFNLGNNTLTGPAGDEHLLSTAEAELLKVFVRHPNRILQREKLMGTRDVSPSDRAIDVRISRLRRKLEPDAQSPSFIKTVYGAGYLFLAAVDWSDEPKTGDTPA</sequence>
<keyword evidence="1 6" id="KW-0597">Phosphoprotein</keyword>
<feature type="modified residue" description="4-aspartylphosphate" evidence="6">
    <location>
        <position position="58"/>
    </location>
</feature>
<evidence type="ECO:0000313" key="11">
    <source>
        <dbReference type="Proteomes" id="UP000187526"/>
    </source>
</evidence>
<evidence type="ECO:0000259" key="9">
    <source>
        <dbReference type="PROSITE" id="PS51755"/>
    </source>
</evidence>
<dbReference type="InterPro" id="IPR039420">
    <property type="entry name" value="WalR-like"/>
</dbReference>
<protein>
    <submittedName>
        <fullName evidence="10">DNA-binding response regulator</fullName>
    </submittedName>
</protein>
<evidence type="ECO:0000313" key="10">
    <source>
        <dbReference type="EMBL" id="OMG56376.1"/>
    </source>
</evidence>
<evidence type="ECO:0000256" key="7">
    <source>
        <dbReference type="PROSITE-ProRule" id="PRU01091"/>
    </source>
</evidence>
<accession>A0A1R1IC75</accession>
<keyword evidence="4 7" id="KW-0238">DNA-binding</keyword>
<dbReference type="SUPFAM" id="SSF52172">
    <property type="entry name" value="CheY-like"/>
    <property type="match status" value="1"/>
</dbReference>
<dbReference type="CDD" id="cd00383">
    <property type="entry name" value="trans_reg_C"/>
    <property type="match status" value="1"/>
</dbReference>
<feature type="domain" description="Response regulatory" evidence="8">
    <location>
        <begin position="9"/>
        <end position="122"/>
    </location>
</feature>
<evidence type="ECO:0000256" key="4">
    <source>
        <dbReference type="ARBA" id="ARBA00023125"/>
    </source>
</evidence>
<dbReference type="PANTHER" id="PTHR48111:SF4">
    <property type="entry name" value="DNA-BINDING DUAL TRANSCRIPTIONAL REGULATOR OMPR"/>
    <property type="match status" value="1"/>
</dbReference>
<dbReference type="AlphaFoldDB" id="A0A1R1IC75"/>
<dbReference type="STRING" id="418702.BJN45_01795"/>
<evidence type="ECO:0000256" key="1">
    <source>
        <dbReference type="ARBA" id="ARBA00022553"/>
    </source>
</evidence>
<dbReference type="Gene3D" id="1.10.10.10">
    <property type="entry name" value="Winged helix-like DNA-binding domain superfamily/Winged helix DNA-binding domain"/>
    <property type="match status" value="1"/>
</dbReference>
<dbReference type="InterPro" id="IPR001867">
    <property type="entry name" value="OmpR/PhoB-type_DNA-bd"/>
</dbReference>
<dbReference type="GO" id="GO:0005829">
    <property type="term" value="C:cytosol"/>
    <property type="evidence" value="ECO:0007669"/>
    <property type="project" value="TreeGrafter"/>
</dbReference>
<dbReference type="EMBL" id="MTHD01000001">
    <property type="protein sequence ID" value="OMG56376.1"/>
    <property type="molecule type" value="Genomic_DNA"/>
</dbReference>
<evidence type="ECO:0000256" key="6">
    <source>
        <dbReference type="PROSITE-ProRule" id="PRU00169"/>
    </source>
</evidence>
<keyword evidence="3" id="KW-0805">Transcription regulation</keyword>
<dbReference type="PROSITE" id="PS51755">
    <property type="entry name" value="OMPR_PHOB"/>
    <property type="match status" value="1"/>
</dbReference>
<dbReference type="GO" id="GO:0006355">
    <property type="term" value="P:regulation of DNA-templated transcription"/>
    <property type="evidence" value="ECO:0007669"/>
    <property type="project" value="InterPro"/>
</dbReference>
<dbReference type="PANTHER" id="PTHR48111">
    <property type="entry name" value="REGULATOR OF RPOS"/>
    <property type="match status" value="1"/>
</dbReference>
<dbReference type="SUPFAM" id="SSF46894">
    <property type="entry name" value="C-terminal effector domain of the bipartite response regulators"/>
    <property type="match status" value="1"/>
</dbReference>
<evidence type="ECO:0000256" key="3">
    <source>
        <dbReference type="ARBA" id="ARBA00023015"/>
    </source>
</evidence>
<comment type="caution">
    <text evidence="10">The sequence shown here is derived from an EMBL/GenBank/DDBJ whole genome shotgun (WGS) entry which is preliminary data.</text>
</comment>
<dbReference type="Gene3D" id="3.40.50.2300">
    <property type="match status" value="1"/>
</dbReference>
<keyword evidence="11" id="KW-1185">Reference proteome</keyword>
<dbReference type="GO" id="GO:0000156">
    <property type="term" value="F:phosphorelay response regulator activity"/>
    <property type="evidence" value="ECO:0007669"/>
    <property type="project" value="TreeGrafter"/>
</dbReference>
<dbReference type="InterPro" id="IPR011006">
    <property type="entry name" value="CheY-like_superfamily"/>
</dbReference>
<keyword evidence="5" id="KW-0804">Transcription</keyword>
<evidence type="ECO:0000256" key="5">
    <source>
        <dbReference type="ARBA" id="ARBA00023163"/>
    </source>
</evidence>
<feature type="domain" description="OmpR/PhoB-type" evidence="9">
    <location>
        <begin position="134"/>
        <end position="231"/>
    </location>
</feature>
<keyword evidence="2" id="KW-0902">Two-component regulatory system</keyword>
<gene>
    <name evidence="10" type="ORF">BJN45_01795</name>
</gene>
<dbReference type="InterPro" id="IPR036388">
    <property type="entry name" value="WH-like_DNA-bd_sf"/>
</dbReference>
<dbReference type="Proteomes" id="UP000187526">
    <property type="component" value="Unassembled WGS sequence"/>
</dbReference>
<dbReference type="SMART" id="SM00448">
    <property type="entry name" value="REC"/>
    <property type="match status" value="1"/>
</dbReference>
<evidence type="ECO:0000256" key="2">
    <source>
        <dbReference type="ARBA" id="ARBA00023012"/>
    </source>
</evidence>
<dbReference type="InterPro" id="IPR001789">
    <property type="entry name" value="Sig_transdc_resp-reg_receiver"/>
</dbReference>
<dbReference type="OrthoDB" id="5295288at2"/>
<dbReference type="Pfam" id="PF00072">
    <property type="entry name" value="Response_reg"/>
    <property type="match status" value="1"/>
</dbReference>
<dbReference type="GO" id="GO:0032993">
    <property type="term" value="C:protein-DNA complex"/>
    <property type="evidence" value="ECO:0007669"/>
    <property type="project" value="TreeGrafter"/>
</dbReference>
<dbReference type="PROSITE" id="PS50110">
    <property type="entry name" value="RESPONSE_REGULATORY"/>
    <property type="match status" value="1"/>
</dbReference>